<dbReference type="PANTHER" id="PTHR21064">
    <property type="entry name" value="AMINOGLYCOSIDE PHOSPHOTRANSFERASE DOMAIN-CONTAINING PROTEIN-RELATED"/>
    <property type="match status" value="1"/>
</dbReference>
<keyword evidence="4" id="KW-1185">Reference proteome</keyword>
<comment type="similarity">
    <text evidence="1">Belongs to the pseudomonas-type ThrB family.</text>
</comment>
<reference evidence="4" key="1">
    <citation type="submission" date="2016-10" db="EMBL/GenBank/DDBJ databases">
        <authorList>
            <person name="Varghese N."/>
            <person name="Submissions S."/>
        </authorList>
    </citation>
    <scope>NUCLEOTIDE SEQUENCE [LARGE SCALE GENOMIC DNA]</scope>
    <source>
        <strain evidence="4">DSM 28453</strain>
    </source>
</reference>
<sequence>MNDREAFEAAQKALLAWGVTAKPRLIKNRENIVFQAEGPDGSKVALRLHRPGYQSADAIRSELWWSEALVEAGIIVPQAIRTDAGDILATGGPRVASMLTWLDGEPLGEGDVPLAMPAAEQEALHAALGAELARLHNASDAMDMGDDFTRETMDIEALLGEQPSWGRFWENPSLTADESALLLEARAKVREVLEAHAEGGDWGLIHGDALRENVLVQGHAVRLIDFDDGVFGFRMHELGIAMAQNFDQPNRDALGRALLRGYGSERVLPENAEALLEAFMLVRGLASCGWAIGRYDDDHPAMRQYAERALAIARRWLG</sequence>
<dbReference type="SUPFAM" id="SSF56112">
    <property type="entry name" value="Protein kinase-like (PK-like)"/>
    <property type="match status" value="1"/>
</dbReference>
<evidence type="ECO:0000313" key="3">
    <source>
        <dbReference type="EMBL" id="SFK91936.1"/>
    </source>
</evidence>
<evidence type="ECO:0000256" key="1">
    <source>
        <dbReference type="ARBA" id="ARBA00038240"/>
    </source>
</evidence>
<dbReference type="PANTHER" id="PTHR21064:SF6">
    <property type="entry name" value="AMINOGLYCOSIDE PHOSPHOTRANSFERASE DOMAIN-CONTAINING PROTEIN"/>
    <property type="match status" value="1"/>
</dbReference>
<gene>
    <name evidence="3" type="ORF">SAMN04488036_103120</name>
</gene>
<dbReference type="RefSeq" id="WP_093323049.1">
    <property type="nucleotide sequence ID" value="NZ_FOSZ01000003.1"/>
</dbReference>
<organism evidence="3 4">
    <name type="scientific">Shimia haliotis</name>
    <dbReference type="NCBI Taxonomy" id="1280847"/>
    <lineage>
        <taxon>Bacteria</taxon>
        <taxon>Pseudomonadati</taxon>
        <taxon>Pseudomonadota</taxon>
        <taxon>Alphaproteobacteria</taxon>
        <taxon>Rhodobacterales</taxon>
        <taxon>Roseobacteraceae</taxon>
    </lineage>
</organism>
<accession>A0A1I4DIS7</accession>
<feature type="domain" description="Aminoglycoside phosphotransferase" evidence="2">
    <location>
        <begin position="29"/>
        <end position="266"/>
    </location>
</feature>
<keyword evidence="3" id="KW-0808">Transferase</keyword>
<name>A0A1I4DIS7_9RHOB</name>
<dbReference type="AlphaFoldDB" id="A0A1I4DIS7"/>
<dbReference type="GO" id="GO:0009088">
    <property type="term" value="P:threonine biosynthetic process"/>
    <property type="evidence" value="ECO:0007669"/>
    <property type="project" value="TreeGrafter"/>
</dbReference>
<evidence type="ECO:0000313" key="4">
    <source>
        <dbReference type="Proteomes" id="UP000198851"/>
    </source>
</evidence>
<dbReference type="GO" id="GO:0004413">
    <property type="term" value="F:homoserine kinase activity"/>
    <property type="evidence" value="ECO:0007669"/>
    <property type="project" value="TreeGrafter"/>
</dbReference>
<proteinExistence type="inferred from homology"/>
<dbReference type="OrthoDB" id="241498at2"/>
<dbReference type="InterPro" id="IPR011009">
    <property type="entry name" value="Kinase-like_dom_sf"/>
</dbReference>
<dbReference type="STRING" id="1280847.SAMN04488036_103120"/>
<keyword evidence="3" id="KW-0418">Kinase</keyword>
<dbReference type="Gene3D" id="3.90.1200.10">
    <property type="match status" value="1"/>
</dbReference>
<dbReference type="InterPro" id="IPR050249">
    <property type="entry name" value="Pseudomonas-type_ThrB"/>
</dbReference>
<dbReference type="Pfam" id="PF01636">
    <property type="entry name" value="APH"/>
    <property type="match status" value="1"/>
</dbReference>
<protein>
    <submittedName>
        <fullName evidence="3">Ser/Thr protein kinase RdoA involved in Cpx stress response, MazF antagonist</fullName>
    </submittedName>
</protein>
<dbReference type="EMBL" id="FOSZ01000003">
    <property type="protein sequence ID" value="SFK91936.1"/>
    <property type="molecule type" value="Genomic_DNA"/>
</dbReference>
<dbReference type="Proteomes" id="UP000198851">
    <property type="component" value="Unassembled WGS sequence"/>
</dbReference>
<evidence type="ECO:0000259" key="2">
    <source>
        <dbReference type="Pfam" id="PF01636"/>
    </source>
</evidence>
<dbReference type="InterPro" id="IPR002575">
    <property type="entry name" value="Aminoglycoside_PTrfase"/>
</dbReference>